<dbReference type="InterPro" id="IPR052247">
    <property type="entry name" value="Meiotic_Crossover_Helicase"/>
</dbReference>
<dbReference type="OrthoDB" id="5575at2759"/>
<feature type="region of interest" description="Disordered" evidence="1">
    <location>
        <begin position="37"/>
        <end position="58"/>
    </location>
</feature>
<evidence type="ECO:0000259" key="2">
    <source>
        <dbReference type="PROSITE" id="PS51192"/>
    </source>
</evidence>
<dbReference type="InterPro" id="IPR014001">
    <property type="entry name" value="Helicase_ATP-bd"/>
</dbReference>
<dbReference type="EMBL" id="LK023324">
    <property type="protein sequence ID" value="CDS07685.1"/>
    <property type="molecule type" value="Genomic_DNA"/>
</dbReference>
<reference evidence="3" key="1">
    <citation type="journal article" date="2014" name="Genome Announc.">
        <title>De novo whole-genome sequence and genome annotation of Lichtheimia ramosa.</title>
        <authorList>
            <person name="Linde J."/>
            <person name="Schwartze V."/>
            <person name="Binder U."/>
            <person name="Lass-Florl C."/>
            <person name="Voigt K."/>
            <person name="Horn F."/>
        </authorList>
    </citation>
    <scope>NUCLEOTIDE SEQUENCE</scope>
    <source>
        <strain evidence="3">JMRC FSU:6197</strain>
    </source>
</reference>
<dbReference type="AlphaFoldDB" id="A0A077WJX3"/>
<dbReference type="PANTHER" id="PTHR47835">
    <property type="entry name" value="HFM1, ATP DEPENDENT DNA HELICASE HOMOLOG"/>
    <property type="match status" value="1"/>
</dbReference>
<dbReference type="SUPFAM" id="SSF52540">
    <property type="entry name" value="P-loop containing nucleoside triphosphate hydrolases"/>
    <property type="match status" value="2"/>
</dbReference>
<dbReference type="SMART" id="SM00487">
    <property type="entry name" value="DEXDc"/>
    <property type="match status" value="1"/>
</dbReference>
<sequence length="472" mass="53066">MENLNTHHPVPSSSFGLENENAISRWLDEEEALISNNENQVSSSMEAQPTSQFQLPSTQPPVLPATQQLLLPIQKQSIAPSSQSIATSSSFQSQRRAESNGVQLRSPSDIGLPYRNIFKFKYFNAMQSSCFDKASRHNIHYIHATYLIMCRHSMQIPIWSFQASVQSAVFVLQEYLSTFVSSAPTGSGKTALIELAMIRILSSVKSEGKIIYMAPTKALCSQKAKEWSQKFKALGATCKEYTGDTDFATVSAIKSSTIIVTTPEKWDSMTRRWKDHKQLMSMIKLFVIDEVHILNEDRGAVLEACVSRMKTMQHKIRFYAISATVPNVNDIAEWLQGEALTFSEEFRPVKLERIVYGFPFSGDNMFVFDKRLDWKLLEMIENHSNGKPVLIFCSTRKSAQGACETLCKLMDSKSIATLGSNACRSDTVDVKDKKLKELFKRGIGYHHAGLDAKDRAAVEGQFLNRSIRVVGW</sequence>
<dbReference type="GO" id="GO:0043138">
    <property type="term" value="F:3'-5' DNA helicase activity"/>
    <property type="evidence" value="ECO:0007669"/>
    <property type="project" value="UniProtKB-EC"/>
</dbReference>
<dbReference type="Pfam" id="PF00270">
    <property type="entry name" value="DEAD"/>
    <property type="match status" value="1"/>
</dbReference>
<protein>
    <recommendedName>
        <fullName evidence="2">Helicase ATP-binding domain-containing protein</fullName>
    </recommendedName>
</protein>
<accession>A0A077WJX3</accession>
<dbReference type="GO" id="GO:0016787">
    <property type="term" value="F:hydrolase activity"/>
    <property type="evidence" value="ECO:0007669"/>
    <property type="project" value="UniProtKB-KW"/>
</dbReference>
<evidence type="ECO:0000313" key="3">
    <source>
        <dbReference type="EMBL" id="CDS07685.1"/>
    </source>
</evidence>
<dbReference type="GO" id="GO:0003676">
    <property type="term" value="F:nucleic acid binding"/>
    <property type="evidence" value="ECO:0007669"/>
    <property type="project" value="InterPro"/>
</dbReference>
<feature type="region of interest" description="Disordered" evidence="1">
    <location>
        <begin position="84"/>
        <end position="104"/>
    </location>
</feature>
<name>A0A077WJX3_9FUNG</name>
<organism evidence="3">
    <name type="scientific">Lichtheimia ramosa</name>
    <dbReference type="NCBI Taxonomy" id="688394"/>
    <lineage>
        <taxon>Eukaryota</taxon>
        <taxon>Fungi</taxon>
        <taxon>Fungi incertae sedis</taxon>
        <taxon>Mucoromycota</taxon>
        <taxon>Mucoromycotina</taxon>
        <taxon>Mucoromycetes</taxon>
        <taxon>Mucorales</taxon>
        <taxon>Lichtheimiaceae</taxon>
        <taxon>Lichtheimia</taxon>
    </lineage>
</organism>
<dbReference type="InterPro" id="IPR011545">
    <property type="entry name" value="DEAD/DEAH_box_helicase_dom"/>
</dbReference>
<proteinExistence type="predicted"/>
<dbReference type="PANTHER" id="PTHR47835:SF3">
    <property type="entry name" value="HELICASE FOR MEIOSIS 1"/>
    <property type="match status" value="1"/>
</dbReference>
<gene>
    <name evidence="3" type="ORF">LRAMOSA01634</name>
</gene>
<dbReference type="InterPro" id="IPR027417">
    <property type="entry name" value="P-loop_NTPase"/>
</dbReference>
<feature type="compositionally biased region" description="Polar residues" evidence="1">
    <location>
        <begin position="37"/>
        <end position="57"/>
    </location>
</feature>
<dbReference type="Gene3D" id="3.40.50.300">
    <property type="entry name" value="P-loop containing nucleotide triphosphate hydrolases"/>
    <property type="match status" value="2"/>
</dbReference>
<evidence type="ECO:0000256" key="1">
    <source>
        <dbReference type="SAM" id="MobiDB-lite"/>
    </source>
</evidence>
<feature type="domain" description="Helicase ATP-binding" evidence="2">
    <location>
        <begin position="170"/>
        <end position="343"/>
    </location>
</feature>
<dbReference type="PROSITE" id="PS51192">
    <property type="entry name" value="HELICASE_ATP_BIND_1"/>
    <property type="match status" value="1"/>
</dbReference>
<feature type="compositionally biased region" description="Low complexity" evidence="1">
    <location>
        <begin position="84"/>
        <end position="94"/>
    </location>
</feature>
<dbReference type="GO" id="GO:0005524">
    <property type="term" value="F:ATP binding"/>
    <property type="evidence" value="ECO:0007669"/>
    <property type="project" value="InterPro"/>
</dbReference>